<reference evidence="1" key="1">
    <citation type="submission" date="2019-04" db="EMBL/GenBank/DDBJ databases">
        <title>Microbes associate with the intestines of laboratory mice.</title>
        <authorList>
            <person name="Navarre W."/>
            <person name="Wong E."/>
            <person name="Huang K."/>
            <person name="Tropini C."/>
            <person name="Ng K."/>
            <person name="Yu B."/>
        </authorList>
    </citation>
    <scope>NUCLEOTIDE SEQUENCE</scope>
    <source>
        <strain evidence="1">NM09_H32</strain>
    </source>
</reference>
<comment type="caution">
    <text evidence="1">The sequence shown here is derived from an EMBL/GenBank/DDBJ whole genome shotgun (WGS) entry which is preliminary data.</text>
</comment>
<evidence type="ECO:0000313" key="1">
    <source>
        <dbReference type="EMBL" id="TGY65172.1"/>
    </source>
</evidence>
<proteinExistence type="predicted"/>
<keyword evidence="1" id="KW-0378">Hydrolase</keyword>
<gene>
    <name evidence="1" type="ORF">E5336_09720</name>
</gene>
<sequence>MKVVLQRVKEASCTIDGETTGRIGTGYMILVGFCDTDTRETVRRMAEKIVKLRVFEDEDGKMNRSLLDVEGEILSISQFTLYANARKGNRPSFIEAAKPAVSQPLYDDFNAALGRYVPVQTGVFGADMKIALINDGPVTIVLDSKEMFA</sequence>
<organism evidence="1 2">
    <name type="scientific">Dubosiella muris</name>
    <dbReference type="NCBI Taxonomy" id="3038133"/>
    <lineage>
        <taxon>Bacteria</taxon>
        <taxon>Bacillati</taxon>
        <taxon>Bacillota</taxon>
        <taxon>Erysipelotrichia</taxon>
        <taxon>Erysipelotrichales</taxon>
        <taxon>Erysipelotrichaceae</taxon>
        <taxon>Dubosiella</taxon>
    </lineage>
</organism>
<evidence type="ECO:0000313" key="2">
    <source>
        <dbReference type="Proteomes" id="UP000308836"/>
    </source>
</evidence>
<keyword evidence="2" id="KW-1185">Reference proteome</keyword>
<dbReference type="EC" id="3.1.1.96" evidence="1"/>
<accession>A0AC61R5F2</accession>
<protein>
    <submittedName>
        <fullName evidence="1">D-tyrosyl-tRNA(Tyr) deacylase</fullName>
        <ecNumber evidence="1">3.1.1.96</ecNumber>
    </submittedName>
</protein>
<dbReference type="EMBL" id="SRYG01000021">
    <property type="protein sequence ID" value="TGY65172.1"/>
    <property type="molecule type" value="Genomic_DNA"/>
</dbReference>
<name>A0AC61R5F2_9FIRM</name>
<dbReference type="Proteomes" id="UP000308836">
    <property type="component" value="Unassembled WGS sequence"/>
</dbReference>